<keyword evidence="3" id="KW-0539">Nucleus</keyword>
<dbReference type="SUPFAM" id="SSF57850">
    <property type="entry name" value="RING/U-box"/>
    <property type="match status" value="1"/>
</dbReference>
<comment type="similarity">
    <text evidence="2">Belongs to the IRF2BP family.</text>
</comment>
<comment type="caution">
    <text evidence="6">The sequence shown here is derived from an EMBL/GenBank/DDBJ whole genome shotgun (WGS) entry which is preliminary data.</text>
</comment>
<evidence type="ECO:0000313" key="6">
    <source>
        <dbReference type="EMBL" id="CAH3145424.1"/>
    </source>
</evidence>
<dbReference type="PANTHER" id="PTHR10816">
    <property type="entry name" value="MYELIN TRANSCRIPTION FACTOR 1-RELATED"/>
    <property type="match status" value="1"/>
</dbReference>
<dbReference type="GO" id="GO:0005634">
    <property type="term" value="C:nucleus"/>
    <property type="evidence" value="ECO:0007669"/>
    <property type="project" value="UniProtKB-SubCell"/>
</dbReference>
<organism evidence="6 7">
    <name type="scientific">Pocillopora meandrina</name>
    <dbReference type="NCBI Taxonomy" id="46732"/>
    <lineage>
        <taxon>Eukaryota</taxon>
        <taxon>Metazoa</taxon>
        <taxon>Cnidaria</taxon>
        <taxon>Anthozoa</taxon>
        <taxon>Hexacorallia</taxon>
        <taxon>Scleractinia</taxon>
        <taxon>Astrocoeniina</taxon>
        <taxon>Pocilloporidae</taxon>
        <taxon>Pocillopora</taxon>
    </lineage>
</organism>
<evidence type="ECO:0000256" key="1">
    <source>
        <dbReference type="ARBA" id="ARBA00004123"/>
    </source>
</evidence>
<dbReference type="Gene3D" id="1.10.10.1580">
    <property type="entry name" value="Interferon regulatory factor 2-binding protein"/>
    <property type="match status" value="1"/>
</dbReference>
<evidence type="ECO:0000313" key="7">
    <source>
        <dbReference type="Proteomes" id="UP001159428"/>
    </source>
</evidence>
<gene>
    <name evidence="6" type="ORF">PMEA_00022567</name>
</gene>
<evidence type="ECO:0000259" key="5">
    <source>
        <dbReference type="Pfam" id="PF25457"/>
    </source>
</evidence>
<comment type="subcellular location">
    <subcellularLocation>
        <location evidence="1">Nucleus</location>
    </subcellularLocation>
</comment>
<protein>
    <submittedName>
        <fullName evidence="6">Uncharacterized protein</fullName>
    </submittedName>
</protein>
<proteinExistence type="inferred from homology"/>
<dbReference type="InterPro" id="IPR057414">
    <property type="entry name" value="Zf-C3HC4_IRF-2BP1_2"/>
</dbReference>
<dbReference type="PANTHER" id="PTHR10816:SF19">
    <property type="entry name" value="PROTEIN INTERACTING WITH TTK69 AND SIN3A, ISOFORM D"/>
    <property type="match status" value="1"/>
</dbReference>
<evidence type="ECO:0000259" key="4">
    <source>
        <dbReference type="Pfam" id="PF25454"/>
    </source>
</evidence>
<name>A0AAU9XES5_9CNID</name>
<dbReference type="EMBL" id="CALNXJ010000040">
    <property type="protein sequence ID" value="CAH3145424.1"/>
    <property type="molecule type" value="Genomic_DNA"/>
</dbReference>
<feature type="domain" description="IRF-2BP1/2-like middle" evidence="5">
    <location>
        <begin position="1"/>
        <end position="120"/>
    </location>
</feature>
<feature type="non-terminal residue" evidence="6">
    <location>
        <position position="1"/>
    </location>
</feature>
<dbReference type="GO" id="GO:0006357">
    <property type="term" value="P:regulation of transcription by RNA polymerase II"/>
    <property type="evidence" value="ECO:0007669"/>
    <property type="project" value="TreeGrafter"/>
</dbReference>
<keyword evidence="7" id="KW-1185">Reference proteome</keyword>
<sequence length="308" mass="33996">TLTTLNRSCPFDIRFKKDHGYVGRVFAFDLSCKPGVDYELKIFIEYPRGSGCVFQSASGVAKQMYTESLKEIAKPLSSGFKYLEYEKDRSKGEWRLLGEFLPEPVRLFKEAVNPEFLAKPQLDAEFPVLPNVNLSFNRVWVQNQTADGVKLPVHLPGTPLPPGTPVSSIPSASVPPMVSLAVSKGAPSLAVSEHARTQVKSPMGTMMNRFELPPTSGRSSTVNILTCSLCRDKLEDTHFVQCPSVAHHKFCFPCSRDSIKKQGAGSEVFCPSGERCPLQGSDLPWAFMQGEIATILGTEYTVKKEKDT</sequence>
<dbReference type="FunFam" id="1.10.10.1580:FF:000001">
    <property type="entry name" value="interferon regulatory factor 2-binding protein 2"/>
    <property type="match status" value="1"/>
</dbReference>
<evidence type="ECO:0000256" key="3">
    <source>
        <dbReference type="ARBA" id="ARBA00023242"/>
    </source>
</evidence>
<dbReference type="Proteomes" id="UP001159428">
    <property type="component" value="Unassembled WGS sequence"/>
</dbReference>
<evidence type="ECO:0000256" key="2">
    <source>
        <dbReference type="ARBA" id="ARBA00010802"/>
    </source>
</evidence>
<dbReference type="Pfam" id="PF25454">
    <property type="entry name" value="zf-C3HC4_IRF-2BP1_2"/>
    <property type="match status" value="1"/>
</dbReference>
<dbReference type="AlphaFoldDB" id="A0AAU9XES5"/>
<dbReference type="InterPro" id="IPR058682">
    <property type="entry name" value="IRF-2BP1/2-like_M"/>
</dbReference>
<accession>A0AAU9XES5</accession>
<dbReference type="GO" id="GO:0003714">
    <property type="term" value="F:transcription corepressor activity"/>
    <property type="evidence" value="ECO:0007669"/>
    <property type="project" value="TreeGrafter"/>
</dbReference>
<reference evidence="6 7" key="1">
    <citation type="submission" date="2022-05" db="EMBL/GenBank/DDBJ databases">
        <authorList>
            <consortium name="Genoscope - CEA"/>
            <person name="William W."/>
        </authorList>
    </citation>
    <scope>NUCLEOTIDE SEQUENCE [LARGE SCALE GENOMIC DNA]</scope>
</reference>
<dbReference type="Pfam" id="PF25457">
    <property type="entry name" value="IRF-2BP1_2_M"/>
    <property type="match status" value="1"/>
</dbReference>
<dbReference type="InterPro" id="IPR044882">
    <property type="entry name" value="I2BP1/2_C3HC4-RING_sf"/>
</dbReference>
<dbReference type="CDD" id="cd16511">
    <property type="entry name" value="vRING-HC_IRF2BP1-like"/>
    <property type="match status" value="1"/>
</dbReference>
<feature type="domain" description="Interferon regulatory factor 2-binding protein 1/2-like C3HC4 zinc finger" evidence="4">
    <location>
        <begin position="225"/>
        <end position="296"/>
    </location>
</feature>